<dbReference type="AlphaFoldDB" id="A0A8B7NE06"/>
<evidence type="ECO:0000313" key="3">
    <source>
        <dbReference type="RefSeq" id="XP_018011839.1"/>
    </source>
</evidence>
<evidence type="ECO:0000256" key="1">
    <source>
        <dbReference type="SAM" id="MobiDB-lite"/>
    </source>
</evidence>
<protein>
    <submittedName>
        <fullName evidence="3">NOP protein chaperone 1</fullName>
    </submittedName>
</protein>
<accession>A0A8B7NE06</accession>
<dbReference type="PANTHER" id="PTHR28674">
    <property type="entry name" value="SIMILAR TO DNA SEGMENT, CHR 10, WAYNE STATE UNIVERSITY 102,-EXPRESSED"/>
    <property type="match status" value="1"/>
</dbReference>
<evidence type="ECO:0000313" key="2">
    <source>
        <dbReference type="Proteomes" id="UP000694843"/>
    </source>
</evidence>
<dbReference type="GO" id="GO:0000492">
    <property type="term" value="P:box C/D snoRNP assembly"/>
    <property type="evidence" value="ECO:0007669"/>
    <property type="project" value="InterPro"/>
</dbReference>
<dbReference type="RefSeq" id="XP_018011839.1">
    <property type="nucleotide sequence ID" value="XM_018156350.2"/>
</dbReference>
<reference evidence="3" key="1">
    <citation type="submission" date="2025-08" db="UniProtKB">
        <authorList>
            <consortium name="RefSeq"/>
        </authorList>
    </citation>
    <scope>IDENTIFICATION</scope>
    <source>
        <tissue evidence="3">Whole organism</tissue>
    </source>
</reference>
<organism evidence="2 3">
    <name type="scientific">Hyalella azteca</name>
    <name type="common">Amphipod</name>
    <dbReference type="NCBI Taxonomy" id="294128"/>
    <lineage>
        <taxon>Eukaryota</taxon>
        <taxon>Metazoa</taxon>
        <taxon>Ecdysozoa</taxon>
        <taxon>Arthropoda</taxon>
        <taxon>Crustacea</taxon>
        <taxon>Multicrustacea</taxon>
        <taxon>Malacostraca</taxon>
        <taxon>Eumalacostraca</taxon>
        <taxon>Peracarida</taxon>
        <taxon>Amphipoda</taxon>
        <taxon>Senticaudata</taxon>
        <taxon>Talitrida</taxon>
        <taxon>Talitroidea</taxon>
        <taxon>Hyalellidae</taxon>
        <taxon>Hyalella</taxon>
    </lineage>
</organism>
<dbReference type="InterPro" id="IPR027921">
    <property type="entry name" value="NOPCHAP1"/>
</dbReference>
<dbReference type="KEGG" id="hazt:108669066"/>
<feature type="region of interest" description="Disordered" evidence="1">
    <location>
        <begin position="128"/>
        <end position="156"/>
    </location>
</feature>
<gene>
    <name evidence="3" type="primary">LOC108669066</name>
</gene>
<dbReference type="PANTHER" id="PTHR28674:SF1">
    <property type="entry name" value="NOP PROTEIN CHAPERONE 1"/>
    <property type="match status" value="1"/>
</dbReference>
<dbReference type="OrthoDB" id="1112980at2759"/>
<dbReference type="GO" id="GO:0062064">
    <property type="term" value="F:box C/D methylation guide snoRNP complex binding"/>
    <property type="evidence" value="ECO:0007669"/>
    <property type="project" value="TreeGrafter"/>
</dbReference>
<name>A0A8B7NE06_HYAAZ</name>
<keyword evidence="2" id="KW-1185">Reference proteome</keyword>
<sequence length="156" mass="17501">MDNQDGGRKTFLEVSGDGSRETVLKSFLEKNSLIKPKEKPRICRVEKSPLLAQLQSFIPALAESNNKLEKMSKNDLEKLNMENVEDNEDSVINLSVVQADDMQDSPVFQALNLSQQLKPEDFLKAFECDSSDDTSDESDLSDSDEQIVETTSKKIL</sequence>
<dbReference type="GeneID" id="108669066"/>
<proteinExistence type="predicted"/>
<feature type="compositionally biased region" description="Acidic residues" evidence="1">
    <location>
        <begin position="129"/>
        <end position="147"/>
    </location>
</feature>
<dbReference type="Proteomes" id="UP000694843">
    <property type="component" value="Unplaced"/>
</dbReference>